<dbReference type="AlphaFoldDB" id="A0AA39TSG8"/>
<accession>A0AA39TSG8</accession>
<dbReference type="InterPro" id="IPR001356">
    <property type="entry name" value="HD"/>
</dbReference>
<name>A0AA39TSG8_ARMTA</name>
<dbReference type="SUPFAM" id="SSF46689">
    <property type="entry name" value="Homeodomain-like"/>
    <property type="match status" value="1"/>
</dbReference>
<dbReference type="EMBL" id="JAUEPS010000005">
    <property type="protein sequence ID" value="KAK0464998.1"/>
    <property type="molecule type" value="Genomic_DNA"/>
</dbReference>
<feature type="region of interest" description="Disordered" evidence="2">
    <location>
        <begin position="76"/>
        <end position="135"/>
    </location>
</feature>
<evidence type="ECO:0000313" key="5">
    <source>
        <dbReference type="Proteomes" id="UP001175211"/>
    </source>
</evidence>
<dbReference type="GO" id="GO:0005634">
    <property type="term" value="C:nucleus"/>
    <property type="evidence" value="ECO:0007669"/>
    <property type="project" value="UniProtKB-SubCell"/>
</dbReference>
<evidence type="ECO:0000256" key="2">
    <source>
        <dbReference type="SAM" id="MobiDB-lite"/>
    </source>
</evidence>
<comment type="subcellular location">
    <subcellularLocation>
        <location evidence="1">Nucleus</location>
    </subcellularLocation>
</comment>
<feature type="compositionally biased region" description="Low complexity" evidence="2">
    <location>
        <begin position="78"/>
        <end position="95"/>
    </location>
</feature>
<comment type="caution">
    <text evidence="4">The sequence shown here is derived from an EMBL/GenBank/DDBJ whole genome shotgun (WGS) entry which is preliminary data.</text>
</comment>
<evidence type="ECO:0000259" key="3">
    <source>
        <dbReference type="PROSITE" id="PS50071"/>
    </source>
</evidence>
<keyword evidence="5" id="KW-1185">Reference proteome</keyword>
<sequence length="309" mass="34767">MPAQGLDMLLLAARYIEEFDNSSSDAPYRSENPISCAEKAENAIHVVTPCEGSPGYTSMSLSEPTSQLTEIANKHLPSECPSSASSPPSSPCPSSVDSDYTMSFQSSKSVSSRECSPEIRPRNVSKFPKKAAHKSPKTALVGGKVFNIPIMTRDMMWRMSVLRTANSIETTPNSPVKETSRQLLEKVYDDVTSHPPKFWEQLIAARVLDRTPAQVRVWFSNRRQWYPSGTTIQVPLLDRDLAYPRRRTVKLRPSALEMSQEWSDSFFDDVLALYMGEQVQDTLKEECEHKRKSIPRYKGKSKKGQVKSK</sequence>
<keyword evidence="1" id="KW-0539">Nucleus</keyword>
<keyword evidence="1" id="KW-0371">Homeobox</keyword>
<evidence type="ECO:0000313" key="4">
    <source>
        <dbReference type="EMBL" id="KAK0464998.1"/>
    </source>
</evidence>
<keyword evidence="1" id="KW-0238">DNA-binding</keyword>
<dbReference type="GO" id="GO:0003677">
    <property type="term" value="F:DNA binding"/>
    <property type="evidence" value="ECO:0007669"/>
    <property type="project" value="UniProtKB-UniRule"/>
</dbReference>
<reference evidence="4" key="1">
    <citation type="submission" date="2023-06" db="EMBL/GenBank/DDBJ databases">
        <authorList>
            <consortium name="Lawrence Berkeley National Laboratory"/>
            <person name="Ahrendt S."/>
            <person name="Sahu N."/>
            <person name="Indic B."/>
            <person name="Wong-Bajracharya J."/>
            <person name="Merenyi Z."/>
            <person name="Ke H.-M."/>
            <person name="Monk M."/>
            <person name="Kocsube S."/>
            <person name="Drula E."/>
            <person name="Lipzen A."/>
            <person name="Balint B."/>
            <person name="Henrissat B."/>
            <person name="Andreopoulos B."/>
            <person name="Martin F.M."/>
            <person name="Harder C.B."/>
            <person name="Rigling D."/>
            <person name="Ford K.L."/>
            <person name="Foster G.D."/>
            <person name="Pangilinan J."/>
            <person name="Papanicolaou A."/>
            <person name="Barry K."/>
            <person name="LaButti K."/>
            <person name="Viragh M."/>
            <person name="Koriabine M."/>
            <person name="Yan M."/>
            <person name="Riley R."/>
            <person name="Champramary S."/>
            <person name="Plett K.L."/>
            <person name="Tsai I.J."/>
            <person name="Slot J."/>
            <person name="Sipos G."/>
            <person name="Plett J."/>
            <person name="Nagy L.G."/>
            <person name="Grigoriev I.V."/>
        </authorList>
    </citation>
    <scope>NUCLEOTIDE SEQUENCE</scope>
    <source>
        <strain evidence="4">CCBAS 213</strain>
    </source>
</reference>
<proteinExistence type="predicted"/>
<feature type="compositionally biased region" description="Polar residues" evidence="2">
    <location>
        <begin position="96"/>
        <end position="114"/>
    </location>
</feature>
<protein>
    <recommendedName>
        <fullName evidence="3">Homeobox domain-containing protein</fullName>
    </recommendedName>
</protein>
<feature type="domain" description="Homeobox" evidence="3">
    <location>
        <begin position="167"/>
        <end position="229"/>
    </location>
</feature>
<dbReference type="Proteomes" id="UP001175211">
    <property type="component" value="Unassembled WGS sequence"/>
</dbReference>
<feature type="DNA-binding region" description="Homeobox" evidence="1">
    <location>
        <begin position="169"/>
        <end position="230"/>
    </location>
</feature>
<dbReference type="RefSeq" id="XP_060336046.1">
    <property type="nucleotide sequence ID" value="XM_060484043.1"/>
</dbReference>
<dbReference type="PROSITE" id="PS50071">
    <property type="entry name" value="HOMEOBOX_2"/>
    <property type="match status" value="1"/>
</dbReference>
<feature type="region of interest" description="Disordered" evidence="2">
    <location>
        <begin position="290"/>
        <end position="309"/>
    </location>
</feature>
<evidence type="ECO:0000256" key="1">
    <source>
        <dbReference type="PROSITE-ProRule" id="PRU00108"/>
    </source>
</evidence>
<dbReference type="GeneID" id="85367591"/>
<dbReference type="CDD" id="cd00086">
    <property type="entry name" value="homeodomain"/>
    <property type="match status" value="1"/>
</dbReference>
<gene>
    <name evidence="4" type="ORF">EV420DRAFT_933083</name>
</gene>
<dbReference type="Gene3D" id="1.10.10.60">
    <property type="entry name" value="Homeodomain-like"/>
    <property type="match status" value="1"/>
</dbReference>
<dbReference type="InterPro" id="IPR009057">
    <property type="entry name" value="Homeodomain-like_sf"/>
</dbReference>
<organism evidence="4 5">
    <name type="scientific">Armillaria tabescens</name>
    <name type="common">Ringless honey mushroom</name>
    <name type="synonym">Agaricus tabescens</name>
    <dbReference type="NCBI Taxonomy" id="1929756"/>
    <lineage>
        <taxon>Eukaryota</taxon>
        <taxon>Fungi</taxon>
        <taxon>Dikarya</taxon>
        <taxon>Basidiomycota</taxon>
        <taxon>Agaricomycotina</taxon>
        <taxon>Agaricomycetes</taxon>
        <taxon>Agaricomycetidae</taxon>
        <taxon>Agaricales</taxon>
        <taxon>Marasmiineae</taxon>
        <taxon>Physalacriaceae</taxon>
        <taxon>Desarmillaria</taxon>
    </lineage>
</organism>